<feature type="region of interest" description="Disordered" evidence="1">
    <location>
        <begin position="304"/>
        <end position="346"/>
    </location>
</feature>
<feature type="compositionally biased region" description="Low complexity" evidence="1">
    <location>
        <begin position="325"/>
        <end position="346"/>
    </location>
</feature>
<feature type="compositionally biased region" description="Polar residues" evidence="1">
    <location>
        <begin position="56"/>
        <end position="66"/>
    </location>
</feature>
<feature type="region of interest" description="Disordered" evidence="1">
    <location>
        <begin position="416"/>
        <end position="435"/>
    </location>
</feature>
<feature type="region of interest" description="Disordered" evidence="1">
    <location>
        <begin position="45"/>
        <end position="183"/>
    </location>
</feature>
<feature type="compositionally biased region" description="Low complexity" evidence="1">
    <location>
        <begin position="362"/>
        <end position="372"/>
    </location>
</feature>
<evidence type="ECO:0000313" key="2">
    <source>
        <dbReference type="EMBL" id="KIM57214.1"/>
    </source>
</evidence>
<name>A0A0C3DLU2_9AGAM</name>
<dbReference type="InParanoid" id="A0A0C3DLU2"/>
<feature type="compositionally biased region" description="Polar residues" evidence="1">
    <location>
        <begin position="155"/>
        <end position="174"/>
    </location>
</feature>
<reference evidence="3" key="2">
    <citation type="submission" date="2015-01" db="EMBL/GenBank/DDBJ databases">
        <title>Evolutionary Origins and Diversification of the Mycorrhizal Mutualists.</title>
        <authorList>
            <consortium name="DOE Joint Genome Institute"/>
            <consortium name="Mycorrhizal Genomics Consortium"/>
            <person name="Kohler A."/>
            <person name="Kuo A."/>
            <person name="Nagy L.G."/>
            <person name="Floudas D."/>
            <person name="Copeland A."/>
            <person name="Barry K.W."/>
            <person name="Cichocki N."/>
            <person name="Veneault-Fourrey C."/>
            <person name="LaButti K."/>
            <person name="Lindquist E.A."/>
            <person name="Lipzen A."/>
            <person name="Lundell T."/>
            <person name="Morin E."/>
            <person name="Murat C."/>
            <person name="Riley R."/>
            <person name="Ohm R."/>
            <person name="Sun H."/>
            <person name="Tunlid A."/>
            <person name="Henrissat B."/>
            <person name="Grigoriev I.V."/>
            <person name="Hibbett D.S."/>
            <person name="Martin F."/>
        </authorList>
    </citation>
    <scope>NUCLEOTIDE SEQUENCE [LARGE SCALE GENOMIC DNA]</scope>
    <source>
        <strain evidence="3">Foug A</strain>
    </source>
</reference>
<dbReference type="STRING" id="1036808.A0A0C3DLU2"/>
<proteinExistence type="predicted"/>
<feature type="region of interest" description="Disordered" evidence="1">
    <location>
        <begin position="249"/>
        <end position="268"/>
    </location>
</feature>
<evidence type="ECO:0000313" key="3">
    <source>
        <dbReference type="Proteomes" id="UP000053989"/>
    </source>
</evidence>
<organism evidence="2 3">
    <name type="scientific">Scleroderma citrinum Foug A</name>
    <dbReference type="NCBI Taxonomy" id="1036808"/>
    <lineage>
        <taxon>Eukaryota</taxon>
        <taxon>Fungi</taxon>
        <taxon>Dikarya</taxon>
        <taxon>Basidiomycota</taxon>
        <taxon>Agaricomycotina</taxon>
        <taxon>Agaricomycetes</taxon>
        <taxon>Agaricomycetidae</taxon>
        <taxon>Boletales</taxon>
        <taxon>Sclerodermatineae</taxon>
        <taxon>Sclerodermataceae</taxon>
        <taxon>Scleroderma</taxon>
    </lineage>
</organism>
<dbReference type="HOGENOM" id="CLU_057168_0_0_1"/>
<feature type="region of interest" description="Disordered" evidence="1">
    <location>
        <begin position="362"/>
        <end position="400"/>
    </location>
</feature>
<dbReference type="EMBL" id="KN822104">
    <property type="protein sequence ID" value="KIM57214.1"/>
    <property type="molecule type" value="Genomic_DNA"/>
</dbReference>
<protein>
    <submittedName>
        <fullName evidence="2">Uncharacterized protein</fullName>
    </submittedName>
</protein>
<dbReference type="Proteomes" id="UP000053989">
    <property type="component" value="Unassembled WGS sequence"/>
</dbReference>
<keyword evidence="3" id="KW-1185">Reference proteome</keyword>
<feature type="compositionally biased region" description="Pro residues" evidence="1">
    <location>
        <begin position="110"/>
        <end position="126"/>
    </location>
</feature>
<feature type="compositionally biased region" description="Pro residues" evidence="1">
    <location>
        <begin position="82"/>
        <end position="93"/>
    </location>
</feature>
<sequence>MHCGYSPLFTSGLLQDRDPSTYYFTLQPRHTLDLRSFLPLGLADPRTKKSGLKRTPSATSRSTGWTFCTHDRPPRRHSALAPPSPPIALPLPPHGSFRRTSRESMRTLPSPKPVPSTTLPAPPVQPPASRTAPPSPRRSRAPPFLVPSQKKKHSFSTSHLSVLSPTKPSSSHRASCSAPHSELDPALLSPCSPRSPIFTVHARSLSSAARSDSITSSAKGRSRMDALACLEGRGRRRYRRLRGNFMSWSDDEDDQASEPCSPKEHRNPDICVEDVGALGDVEDEDESDGVVVVSPDDAAAVPVLGAVPIPQSSQRNVRRKRSWKRLSVSPARSAPPSSRASLSPAVPLSHPSVSVLMLSATAGPTSSTTGGSRLAAAATSRPQFISASAPSPRERQRRSTIDSWFALRSFIDLRADSDERTTAARSPSSSRSPSWNWRSFIEIGA</sequence>
<accession>A0A0C3DLU2</accession>
<gene>
    <name evidence="2" type="ORF">SCLCIDRAFT_1219673</name>
</gene>
<feature type="compositionally biased region" description="Polar residues" evidence="1">
    <location>
        <begin position="380"/>
        <end position="389"/>
    </location>
</feature>
<dbReference type="OrthoDB" id="3260393at2759"/>
<evidence type="ECO:0000256" key="1">
    <source>
        <dbReference type="SAM" id="MobiDB-lite"/>
    </source>
</evidence>
<feature type="compositionally biased region" description="Low complexity" evidence="1">
    <location>
        <begin position="423"/>
        <end position="435"/>
    </location>
</feature>
<dbReference type="AlphaFoldDB" id="A0A0C3DLU2"/>
<reference evidence="2 3" key="1">
    <citation type="submission" date="2014-04" db="EMBL/GenBank/DDBJ databases">
        <authorList>
            <consortium name="DOE Joint Genome Institute"/>
            <person name="Kuo A."/>
            <person name="Kohler A."/>
            <person name="Nagy L.G."/>
            <person name="Floudas D."/>
            <person name="Copeland A."/>
            <person name="Barry K.W."/>
            <person name="Cichocki N."/>
            <person name="Veneault-Fourrey C."/>
            <person name="LaButti K."/>
            <person name="Lindquist E.A."/>
            <person name="Lipzen A."/>
            <person name="Lundell T."/>
            <person name="Morin E."/>
            <person name="Murat C."/>
            <person name="Sun H."/>
            <person name="Tunlid A."/>
            <person name="Henrissat B."/>
            <person name="Grigoriev I.V."/>
            <person name="Hibbett D.S."/>
            <person name="Martin F."/>
            <person name="Nordberg H.P."/>
            <person name="Cantor M.N."/>
            <person name="Hua S.X."/>
        </authorList>
    </citation>
    <scope>NUCLEOTIDE SEQUENCE [LARGE SCALE GENOMIC DNA]</scope>
    <source>
        <strain evidence="2 3">Foug A</strain>
    </source>
</reference>